<gene>
    <name evidence="3" type="ORF">RJ641_010967</name>
</gene>
<dbReference type="AlphaFoldDB" id="A0AAN8V7H3"/>
<evidence type="ECO:0000313" key="4">
    <source>
        <dbReference type="Proteomes" id="UP001370490"/>
    </source>
</evidence>
<keyword evidence="2" id="KW-0812">Transmembrane</keyword>
<proteinExistence type="predicted"/>
<dbReference type="PANTHER" id="PTHR35752">
    <property type="entry name" value="G-PROTEIN COUPLED RECEPTOR"/>
    <property type="match status" value="1"/>
</dbReference>
<dbReference type="PANTHER" id="PTHR35752:SF1">
    <property type="entry name" value="G-PROTEIN COUPLED RECEPTOR"/>
    <property type="match status" value="1"/>
</dbReference>
<comment type="caution">
    <text evidence="3">The sequence shown here is derived from an EMBL/GenBank/DDBJ whole genome shotgun (WGS) entry which is preliminary data.</text>
</comment>
<keyword evidence="2" id="KW-1133">Transmembrane helix</keyword>
<reference evidence="3 4" key="1">
    <citation type="submission" date="2023-12" db="EMBL/GenBank/DDBJ databases">
        <title>A high-quality genome assembly for Dillenia turbinata (Dilleniales).</title>
        <authorList>
            <person name="Chanderbali A."/>
        </authorList>
    </citation>
    <scope>NUCLEOTIDE SEQUENCE [LARGE SCALE GENOMIC DNA]</scope>
    <source>
        <strain evidence="3">LSX21</strain>
        <tissue evidence="3">Leaf</tissue>
    </source>
</reference>
<organism evidence="3 4">
    <name type="scientific">Dillenia turbinata</name>
    <dbReference type="NCBI Taxonomy" id="194707"/>
    <lineage>
        <taxon>Eukaryota</taxon>
        <taxon>Viridiplantae</taxon>
        <taxon>Streptophyta</taxon>
        <taxon>Embryophyta</taxon>
        <taxon>Tracheophyta</taxon>
        <taxon>Spermatophyta</taxon>
        <taxon>Magnoliopsida</taxon>
        <taxon>eudicotyledons</taxon>
        <taxon>Gunneridae</taxon>
        <taxon>Pentapetalae</taxon>
        <taxon>Dilleniales</taxon>
        <taxon>Dilleniaceae</taxon>
        <taxon>Dillenia</taxon>
    </lineage>
</organism>
<keyword evidence="2" id="KW-0472">Membrane</keyword>
<feature type="non-terminal residue" evidence="3">
    <location>
        <position position="1"/>
    </location>
</feature>
<name>A0AAN8V7H3_9MAGN</name>
<evidence type="ECO:0000256" key="2">
    <source>
        <dbReference type="SAM" id="Phobius"/>
    </source>
</evidence>
<accession>A0AAN8V7H3</accession>
<feature type="region of interest" description="Disordered" evidence="1">
    <location>
        <begin position="412"/>
        <end position="435"/>
    </location>
</feature>
<sequence>DMILHLSKCKAENTLDMRSLYHLFVAIVTAVSFQAYGSASVAVPSSTCYALDNSSHIFDFSSWLGHKFEYENYDGKVDNILHSSNSDLVVRFCKDVEIRSQKGYINFGRFEHVKDFVTGSGHIDFTQGYYYGDLRQCEHSYDKMGRTAQVNVICGACSNGRCRGEIGCICNISYESTCRIVVDLAIPCEKQGPRVFEGFTVGFHPRSWEVVYNGMTQSGFQIAQREFSFRTEHTHVALYMTSVASLSGLVKKPIVEVVPANGLQVSLSGSGATGRPPTTLEPTVLILEWRCEKARDAPYEVNITIPIDGYHPAQFYLTKMCEYQQDDDGVSTRGWATFGVLSFISLVLSTLFCCGGVTYKTRVQHRRGIEALPGYSFLSACLETVSGDGGRGYTQVDGNSAFVNQTSWPQQHIPAQGTQRTQGVQRTSGRNYGAF</sequence>
<dbReference type="Proteomes" id="UP001370490">
    <property type="component" value="Unassembled WGS sequence"/>
</dbReference>
<feature type="transmembrane region" description="Helical" evidence="2">
    <location>
        <begin position="335"/>
        <end position="359"/>
    </location>
</feature>
<keyword evidence="4" id="KW-1185">Reference proteome</keyword>
<evidence type="ECO:0000313" key="3">
    <source>
        <dbReference type="EMBL" id="KAK6922663.1"/>
    </source>
</evidence>
<protein>
    <recommendedName>
        <fullName evidence="5">AT4G36440-like protein</fullName>
    </recommendedName>
</protein>
<dbReference type="EMBL" id="JBAMMX010000018">
    <property type="protein sequence ID" value="KAK6922663.1"/>
    <property type="molecule type" value="Genomic_DNA"/>
</dbReference>
<evidence type="ECO:0008006" key="5">
    <source>
        <dbReference type="Google" id="ProtNLM"/>
    </source>
</evidence>
<feature type="transmembrane region" description="Helical" evidence="2">
    <location>
        <begin position="20"/>
        <end position="39"/>
    </location>
</feature>
<evidence type="ECO:0000256" key="1">
    <source>
        <dbReference type="SAM" id="MobiDB-lite"/>
    </source>
</evidence>
<feature type="compositionally biased region" description="Low complexity" evidence="1">
    <location>
        <begin position="416"/>
        <end position="435"/>
    </location>
</feature>